<dbReference type="SUPFAM" id="SSF53756">
    <property type="entry name" value="UDP-Glycosyltransferase/glycogen phosphorylase"/>
    <property type="match status" value="1"/>
</dbReference>
<sequence>MPKKKLRVLFLSWFPFYGSGSGTYARYLAIEVNKSQDVAIVSPDIRPINGVKLYPLKTPFRVAFTGHPEWPNCKLFTDISHRDILRFHKSALDSVVDAVEDFKPDIIHVHHAYPLSWSARFVKSTYQIPYVITVHGSELPTAQKDKRYIALTMDALRKAKKIIPNSAYTKDWAIDVFGNEFQKNMRVIPGGVDIKQFKKVNTDKITSELNLSGKKTVLFAGKLTKYKGVEYLIKAAKKIHGDVVISGDGPEKKNLLKIITDEHITNVHFVGHVDSTERLVELYSMADVFVAPSVWDEPLGLVVLEAMATETPVVVTRKGGIPLAVKDGKNGFFIRSRNATDIALKVNKLLDDDNLRKKMGATARTIAVERFAWPLIAEKFISIYKKYS</sequence>
<dbReference type="CDD" id="cd03801">
    <property type="entry name" value="GT4_PimA-like"/>
    <property type="match status" value="1"/>
</dbReference>
<dbReference type="InterPro" id="IPR028098">
    <property type="entry name" value="Glyco_trans_4-like_N"/>
</dbReference>
<dbReference type="Pfam" id="PF13439">
    <property type="entry name" value="Glyco_transf_4"/>
    <property type="match status" value="1"/>
</dbReference>
<dbReference type="PANTHER" id="PTHR45947">
    <property type="entry name" value="SULFOQUINOVOSYL TRANSFERASE SQD2"/>
    <property type="match status" value="1"/>
</dbReference>
<dbReference type="Gene3D" id="3.40.50.2000">
    <property type="entry name" value="Glycogen Phosphorylase B"/>
    <property type="match status" value="2"/>
</dbReference>
<comment type="caution">
    <text evidence="3">The sequence shown here is derived from an EMBL/GenBank/DDBJ whole genome shotgun (WGS) entry which is preliminary data.</text>
</comment>
<evidence type="ECO:0000313" key="3">
    <source>
        <dbReference type="EMBL" id="PJE61491.1"/>
    </source>
</evidence>
<feature type="domain" description="Glycosyl transferase family 1" evidence="1">
    <location>
        <begin position="208"/>
        <end position="364"/>
    </location>
</feature>
<dbReference type="InterPro" id="IPR050194">
    <property type="entry name" value="Glycosyltransferase_grp1"/>
</dbReference>
<gene>
    <name evidence="3" type="ORF">COU87_04345</name>
</gene>
<dbReference type="AlphaFoldDB" id="A0A2M8KNL9"/>
<organism evidence="3 4">
    <name type="scientific">Candidatus Roizmanbacteria bacterium CG10_big_fil_rev_8_21_14_0_10_39_12</name>
    <dbReference type="NCBI Taxonomy" id="1974852"/>
    <lineage>
        <taxon>Bacteria</taxon>
        <taxon>Candidatus Roizmaniibacteriota</taxon>
    </lineage>
</organism>
<name>A0A2M8KNL9_9BACT</name>
<dbReference type="EMBL" id="PFEC01000076">
    <property type="protein sequence ID" value="PJE61491.1"/>
    <property type="molecule type" value="Genomic_DNA"/>
</dbReference>
<dbReference type="Proteomes" id="UP000230222">
    <property type="component" value="Unassembled WGS sequence"/>
</dbReference>
<dbReference type="GO" id="GO:0016757">
    <property type="term" value="F:glycosyltransferase activity"/>
    <property type="evidence" value="ECO:0007669"/>
    <property type="project" value="InterPro"/>
</dbReference>
<dbReference type="Pfam" id="PF00534">
    <property type="entry name" value="Glycos_transf_1"/>
    <property type="match status" value="1"/>
</dbReference>
<dbReference type="InterPro" id="IPR001296">
    <property type="entry name" value="Glyco_trans_1"/>
</dbReference>
<feature type="domain" description="Glycosyltransferase subfamily 4-like N-terminal" evidence="2">
    <location>
        <begin position="20"/>
        <end position="195"/>
    </location>
</feature>
<evidence type="ECO:0008006" key="5">
    <source>
        <dbReference type="Google" id="ProtNLM"/>
    </source>
</evidence>
<reference evidence="4" key="1">
    <citation type="submission" date="2017-09" db="EMBL/GenBank/DDBJ databases">
        <title>Depth-based differentiation of microbial function through sediment-hosted aquifers and enrichment of novel symbionts in the deep terrestrial subsurface.</title>
        <authorList>
            <person name="Probst A.J."/>
            <person name="Ladd B."/>
            <person name="Jarett J.K."/>
            <person name="Geller-Mcgrath D.E."/>
            <person name="Sieber C.M.K."/>
            <person name="Emerson J.B."/>
            <person name="Anantharaman K."/>
            <person name="Thomas B.C."/>
            <person name="Malmstrom R."/>
            <person name="Stieglmeier M."/>
            <person name="Klingl A."/>
            <person name="Woyke T."/>
            <person name="Ryan C.M."/>
            <person name="Banfield J.F."/>
        </authorList>
    </citation>
    <scope>NUCLEOTIDE SEQUENCE [LARGE SCALE GENOMIC DNA]</scope>
</reference>
<protein>
    <recommendedName>
        <fullName evidence="5">Glycosyltransferase family 4 protein</fullName>
    </recommendedName>
</protein>
<dbReference type="PANTHER" id="PTHR45947:SF3">
    <property type="entry name" value="SULFOQUINOVOSYL TRANSFERASE SQD2"/>
    <property type="match status" value="1"/>
</dbReference>
<evidence type="ECO:0000259" key="1">
    <source>
        <dbReference type="Pfam" id="PF00534"/>
    </source>
</evidence>
<proteinExistence type="predicted"/>
<evidence type="ECO:0000313" key="4">
    <source>
        <dbReference type="Proteomes" id="UP000230222"/>
    </source>
</evidence>
<evidence type="ECO:0000259" key="2">
    <source>
        <dbReference type="Pfam" id="PF13439"/>
    </source>
</evidence>
<accession>A0A2M8KNL9</accession>